<evidence type="ECO:0000313" key="2">
    <source>
        <dbReference type="EMBL" id="KAA8650054.1"/>
    </source>
</evidence>
<evidence type="ECO:0000313" key="3">
    <source>
        <dbReference type="Proteomes" id="UP000324241"/>
    </source>
</evidence>
<gene>
    <name evidence="2" type="ORF">ATNIH1004_002735</name>
</gene>
<dbReference type="GeneID" id="54325437"/>
<proteinExistence type="predicted"/>
<sequence>MYGWMQAVFLIMDPEVQEILIRFDGLASPDRRAVYRQILSQFNLDEWRDVRDQLDRVSFHKDILSAVPLEIAAQITKYLDLSELHVFQRVSKDWHSLLTSSLIRAAVFRRYTGYNYDSVTAGSSDEFSAFARRRVRLERGQPLWKICDPAYLPLPKPWNATSLDYCNGRYAWIDGTTIVVHSLHSNMTQYFCTQNRDPLMEVRLSENVIAATTPRGYCHIWDLQSEESAWFRLPSCRHSFFMASGRSIALAFIGIMTSEGDYVLYWDLNTRAARTINIATHLGYMALNSEARSLTTVHLEERNYYNACVQPQHSPAKRAHLQVTKYLVDESATFGRSSSYTLELPAIVDATGHVEIRYPDTSPKFSDRMGLFSVRPREGSPSALSSMVTVAYDPRTDQVDLHVLQPEHTPFYPLCMTSVDHNILYYIKNDNGKPQIWISNPDATSPHRPSKCMNPQLPREATSRVYSHATGFALHGDREFILMIDENGLKVWCFDEAIHIDDYSCVETF</sequence>
<dbReference type="EMBL" id="QUQM01000001">
    <property type="protein sequence ID" value="KAA8650054.1"/>
    <property type="molecule type" value="Genomic_DNA"/>
</dbReference>
<dbReference type="SUPFAM" id="SSF81383">
    <property type="entry name" value="F-box domain"/>
    <property type="match status" value="1"/>
</dbReference>
<evidence type="ECO:0000259" key="1">
    <source>
        <dbReference type="PROSITE" id="PS50181"/>
    </source>
</evidence>
<organism evidence="2 3">
    <name type="scientific">Aspergillus tanneri</name>
    <dbReference type="NCBI Taxonomy" id="1220188"/>
    <lineage>
        <taxon>Eukaryota</taxon>
        <taxon>Fungi</taxon>
        <taxon>Dikarya</taxon>
        <taxon>Ascomycota</taxon>
        <taxon>Pezizomycotina</taxon>
        <taxon>Eurotiomycetes</taxon>
        <taxon>Eurotiomycetidae</taxon>
        <taxon>Eurotiales</taxon>
        <taxon>Aspergillaceae</taxon>
        <taxon>Aspergillus</taxon>
        <taxon>Aspergillus subgen. Circumdati</taxon>
    </lineage>
</organism>
<dbReference type="Gene3D" id="1.20.1280.50">
    <property type="match status" value="1"/>
</dbReference>
<dbReference type="SUPFAM" id="SSF69304">
    <property type="entry name" value="Tricorn protease N-terminal domain"/>
    <property type="match status" value="1"/>
</dbReference>
<comment type="caution">
    <text evidence="2">The sequence shown here is derived from an EMBL/GenBank/DDBJ whole genome shotgun (WGS) entry which is preliminary data.</text>
</comment>
<dbReference type="Pfam" id="PF00646">
    <property type="entry name" value="F-box"/>
    <property type="match status" value="1"/>
</dbReference>
<dbReference type="Proteomes" id="UP000324241">
    <property type="component" value="Unassembled WGS sequence"/>
</dbReference>
<feature type="domain" description="F-box" evidence="1">
    <location>
        <begin position="61"/>
        <end position="111"/>
    </location>
</feature>
<reference evidence="2 3" key="1">
    <citation type="submission" date="2019-08" db="EMBL/GenBank/DDBJ databases">
        <title>The genome sequence of a newly discovered highly antifungal drug resistant Aspergillus species, Aspergillus tanneri NIH 1004.</title>
        <authorList>
            <person name="Mounaud S."/>
            <person name="Singh I."/>
            <person name="Joardar V."/>
            <person name="Pakala S."/>
            <person name="Pakala S."/>
            <person name="Venepally P."/>
            <person name="Chung J.K."/>
            <person name="Losada L."/>
            <person name="Nierman W.C."/>
        </authorList>
    </citation>
    <scope>NUCLEOTIDE SEQUENCE [LARGE SCALE GENOMIC DNA]</scope>
    <source>
        <strain evidence="2 3">NIH1004</strain>
    </source>
</reference>
<name>A0A5M9MXG7_9EURO</name>
<dbReference type="SMART" id="SM00256">
    <property type="entry name" value="FBOX"/>
    <property type="match status" value="1"/>
</dbReference>
<dbReference type="RefSeq" id="XP_033429415.1">
    <property type="nucleotide sequence ID" value="XM_033567420.1"/>
</dbReference>
<dbReference type="InterPro" id="IPR036047">
    <property type="entry name" value="F-box-like_dom_sf"/>
</dbReference>
<protein>
    <recommendedName>
        <fullName evidence="1">F-box domain-containing protein</fullName>
    </recommendedName>
</protein>
<dbReference type="VEuPathDB" id="FungiDB:EYZ11_004756"/>
<dbReference type="AlphaFoldDB" id="A0A5M9MXG7"/>
<accession>A0A5M9MXG7</accession>
<dbReference type="PROSITE" id="PS50181">
    <property type="entry name" value="FBOX"/>
    <property type="match status" value="1"/>
</dbReference>
<dbReference type="InterPro" id="IPR001810">
    <property type="entry name" value="F-box_dom"/>
</dbReference>
<dbReference type="OrthoDB" id="5295250at2759"/>